<dbReference type="SUPFAM" id="SSF57701">
    <property type="entry name" value="Zn2/Cys6 DNA-binding domain"/>
    <property type="match status" value="1"/>
</dbReference>
<dbReference type="GO" id="GO:0003677">
    <property type="term" value="F:DNA binding"/>
    <property type="evidence" value="ECO:0007669"/>
    <property type="project" value="UniProtKB-KW"/>
</dbReference>
<dbReference type="GO" id="GO:0000981">
    <property type="term" value="F:DNA-binding transcription factor activity, RNA polymerase II-specific"/>
    <property type="evidence" value="ECO:0007669"/>
    <property type="project" value="InterPro"/>
</dbReference>
<organism evidence="7 8">
    <name type="scientific">Cyphellophora europaea (strain CBS 101466)</name>
    <name type="common">Phialophora europaea</name>
    <dbReference type="NCBI Taxonomy" id="1220924"/>
    <lineage>
        <taxon>Eukaryota</taxon>
        <taxon>Fungi</taxon>
        <taxon>Dikarya</taxon>
        <taxon>Ascomycota</taxon>
        <taxon>Pezizomycotina</taxon>
        <taxon>Eurotiomycetes</taxon>
        <taxon>Chaetothyriomycetidae</taxon>
        <taxon>Chaetothyriales</taxon>
        <taxon>Cyphellophoraceae</taxon>
        <taxon>Cyphellophora</taxon>
    </lineage>
</organism>
<feature type="region of interest" description="Disordered" evidence="5">
    <location>
        <begin position="51"/>
        <end position="117"/>
    </location>
</feature>
<evidence type="ECO:0000256" key="3">
    <source>
        <dbReference type="ARBA" id="ARBA00023163"/>
    </source>
</evidence>
<dbReference type="eggNOG" id="ENOG502S0C8">
    <property type="taxonomic scope" value="Eukaryota"/>
</dbReference>
<dbReference type="Gene3D" id="4.10.240.10">
    <property type="entry name" value="Zn(2)-C6 fungal-type DNA-binding domain"/>
    <property type="match status" value="1"/>
</dbReference>
<dbReference type="PROSITE" id="PS00463">
    <property type="entry name" value="ZN2_CY6_FUNGAL_1"/>
    <property type="match status" value="1"/>
</dbReference>
<feature type="compositionally biased region" description="Polar residues" evidence="5">
    <location>
        <begin position="90"/>
        <end position="112"/>
    </location>
</feature>
<dbReference type="EMBL" id="KB822713">
    <property type="protein sequence ID" value="ETN45186.1"/>
    <property type="molecule type" value="Genomic_DNA"/>
</dbReference>
<keyword evidence="2" id="KW-0238">DNA-binding</keyword>
<feature type="region of interest" description="Disordered" evidence="5">
    <location>
        <begin position="534"/>
        <end position="562"/>
    </location>
</feature>
<dbReference type="Pfam" id="PF00172">
    <property type="entry name" value="Zn_clus"/>
    <property type="match status" value="1"/>
</dbReference>
<dbReference type="RefSeq" id="XP_008712956.1">
    <property type="nucleotide sequence ID" value="XM_008714734.1"/>
</dbReference>
<dbReference type="OrthoDB" id="2991872at2759"/>
<dbReference type="PANTHER" id="PTHR38791">
    <property type="entry name" value="ZN(II)2CYS6 TRANSCRIPTION FACTOR (EUROFUNG)-RELATED-RELATED"/>
    <property type="match status" value="1"/>
</dbReference>
<evidence type="ECO:0000313" key="8">
    <source>
        <dbReference type="Proteomes" id="UP000030752"/>
    </source>
</evidence>
<evidence type="ECO:0000256" key="2">
    <source>
        <dbReference type="ARBA" id="ARBA00023125"/>
    </source>
</evidence>
<reference evidence="7 8" key="1">
    <citation type="submission" date="2013-03" db="EMBL/GenBank/DDBJ databases">
        <title>The Genome Sequence of Phialophora europaea CBS 101466.</title>
        <authorList>
            <consortium name="The Broad Institute Genomics Platform"/>
            <person name="Cuomo C."/>
            <person name="de Hoog S."/>
            <person name="Gorbushina A."/>
            <person name="Walker B."/>
            <person name="Young S.K."/>
            <person name="Zeng Q."/>
            <person name="Gargeya S."/>
            <person name="Fitzgerald M."/>
            <person name="Haas B."/>
            <person name="Abouelleil A."/>
            <person name="Allen A.W."/>
            <person name="Alvarado L."/>
            <person name="Arachchi H.M."/>
            <person name="Berlin A.M."/>
            <person name="Chapman S.B."/>
            <person name="Gainer-Dewar J."/>
            <person name="Goldberg J."/>
            <person name="Griggs A."/>
            <person name="Gujja S."/>
            <person name="Hansen M."/>
            <person name="Howarth C."/>
            <person name="Imamovic A."/>
            <person name="Ireland A."/>
            <person name="Larimer J."/>
            <person name="McCowan C."/>
            <person name="Murphy C."/>
            <person name="Pearson M."/>
            <person name="Poon T.W."/>
            <person name="Priest M."/>
            <person name="Roberts A."/>
            <person name="Saif S."/>
            <person name="Shea T."/>
            <person name="Sisk P."/>
            <person name="Sykes S."/>
            <person name="Wortman J."/>
            <person name="Nusbaum C."/>
            <person name="Birren B."/>
        </authorList>
    </citation>
    <scope>NUCLEOTIDE SEQUENCE [LARGE SCALE GENOMIC DNA]</scope>
    <source>
        <strain evidence="7 8">CBS 101466</strain>
    </source>
</reference>
<keyword evidence="1" id="KW-0805">Transcription regulation</keyword>
<name>W2S8X3_CYPE1</name>
<dbReference type="AlphaFoldDB" id="W2S8X3"/>
<evidence type="ECO:0000313" key="7">
    <source>
        <dbReference type="EMBL" id="ETN45186.1"/>
    </source>
</evidence>
<evidence type="ECO:0000256" key="5">
    <source>
        <dbReference type="SAM" id="MobiDB-lite"/>
    </source>
</evidence>
<dbReference type="InterPro" id="IPR053175">
    <property type="entry name" value="DHMBA_Reg_Transcription_Factor"/>
</dbReference>
<protein>
    <recommendedName>
        <fullName evidence="6">Zn(2)-C6 fungal-type domain-containing protein</fullName>
    </recommendedName>
</protein>
<dbReference type="PROSITE" id="PS50048">
    <property type="entry name" value="ZN2_CY6_FUNGAL_2"/>
    <property type="match status" value="1"/>
</dbReference>
<gene>
    <name evidence="7" type="ORF">HMPREF1541_10063</name>
</gene>
<dbReference type="InParanoid" id="W2S8X3"/>
<dbReference type="InterPro" id="IPR036864">
    <property type="entry name" value="Zn2-C6_fun-type_DNA-bd_sf"/>
</dbReference>
<dbReference type="CDD" id="cd00067">
    <property type="entry name" value="GAL4"/>
    <property type="match status" value="1"/>
</dbReference>
<accession>W2S8X3</accession>
<keyword evidence="8" id="KW-1185">Reference proteome</keyword>
<dbReference type="GeneID" id="19977402"/>
<keyword evidence="3" id="KW-0804">Transcription</keyword>
<keyword evidence="4" id="KW-0539">Nucleus</keyword>
<dbReference type="GO" id="GO:0008270">
    <property type="term" value="F:zinc ion binding"/>
    <property type="evidence" value="ECO:0007669"/>
    <property type="project" value="InterPro"/>
</dbReference>
<dbReference type="PANTHER" id="PTHR38791:SF11">
    <property type="entry name" value="ZN(II)2CYS6 TRANSCRIPTION FACTOR (EUROFUNG)"/>
    <property type="match status" value="1"/>
</dbReference>
<evidence type="ECO:0000256" key="1">
    <source>
        <dbReference type="ARBA" id="ARBA00023015"/>
    </source>
</evidence>
<feature type="compositionally biased region" description="Low complexity" evidence="5">
    <location>
        <begin position="70"/>
        <end position="83"/>
    </location>
</feature>
<sequence>MVNRGASTGCITCRERRVKCDEQKPKCKECLRLGRECAGYGRRSTRVRFKDVTARFSGKSSRGSSREGSRNGNSNSNSNSNGGSDRDSPLRTTTTIVPTEAGSTSHPRTSWSDDAILQGPPQVQQDYAVDFFLTYVTHIGRSKESTRGFLEFIRPALATERPDSALSTAVNAVAMKLWAWLNHPNVDQTIPGKLLGHALVRLQDAVEDPEERARDTTVLAALLLQMYDTLAAVFDQQRAQGTHREGALALLLTRADGEKRSKFFANLAGNILHAKVSMCVREGVLLPPNELEWLETQVIPIVPMNPSTLLDIIGLDVAKVQHLYSEAKQAEDITSSSAPTELFENIQAVDAQLKQWLEVVPQHWYPFRVHTGRDIDPSIATYQGACEVYPSVQVANIWNAWRIYRLIVEKIKLQLSNSGFAFVAPARASVLRNDLDTREIQDITDGLCHSIPFYLGNRTSPVVMSDMDDPHLTFPTFHDVQQTTTDGQRAFLQYRASDHHVSRLDHARHVILQGPLHMTIILSRIIDMLFAEDEDSGERGGSSGSLPAGNPTTANNQKPLRPEQEQWISEQFLRALYLLRLLPESARVVSPENDTNVDDKNNQIPTVAAAAAAASQSAQAAPNKISKARILASALRRGLWTLTVL</sequence>
<feature type="domain" description="Zn(2)-C6 fungal-type" evidence="6">
    <location>
        <begin position="9"/>
        <end position="37"/>
    </location>
</feature>
<dbReference type="InterPro" id="IPR001138">
    <property type="entry name" value="Zn2Cys6_DnaBD"/>
</dbReference>
<dbReference type="SMART" id="SM00066">
    <property type="entry name" value="GAL4"/>
    <property type="match status" value="1"/>
</dbReference>
<proteinExistence type="predicted"/>
<dbReference type="STRING" id="1220924.W2S8X3"/>
<evidence type="ECO:0000256" key="4">
    <source>
        <dbReference type="ARBA" id="ARBA00023242"/>
    </source>
</evidence>
<evidence type="ECO:0000259" key="6">
    <source>
        <dbReference type="PROSITE" id="PS50048"/>
    </source>
</evidence>
<dbReference type="HOGENOM" id="CLU_013866_3_1_1"/>
<dbReference type="VEuPathDB" id="FungiDB:HMPREF1541_10063"/>
<dbReference type="Proteomes" id="UP000030752">
    <property type="component" value="Unassembled WGS sequence"/>
</dbReference>